<keyword evidence="3" id="KW-1185">Reference proteome</keyword>
<accession>A0A2J6RNS1</accession>
<dbReference type="InterPro" id="IPR011009">
    <property type="entry name" value="Kinase-like_dom_sf"/>
</dbReference>
<gene>
    <name evidence="2" type="ORF">L207DRAFT_554136</name>
</gene>
<evidence type="ECO:0000313" key="2">
    <source>
        <dbReference type="EMBL" id="PMD40169.1"/>
    </source>
</evidence>
<evidence type="ECO:0000256" key="1">
    <source>
        <dbReference type="SAM" id="MobiDB-lite"/>
    </source>
</evidence>
<reference evidence="2 3" key="1">
    <citation type="submission" date="2016-04" db="EMBL/GenBank/DDBJ databases">
        <title>A degradative enzymes factory behind the ericoid mycorrhizal symbiosis.</title>
        <authorList>
            <consortium name="DOE Joint Genome Institute"/>
            <person name="Martino E."/>
            <person name="Morin E."/>
            <person name="Grelet G."/>
            <person name="Kuo A."/>
            <person name="Kohler A."/>
            <person name="Daghino S."/>
            <person name="Barry K."/>
            <person name="Choi C."/>
            <person name="Cichocki N."/>
            <person name="Clum A."/>
            <person name="Copeland A."/>
            <person name="Hainaut M."/>
            <person name="Haridas S."/>
            <person name="Labutti K."/>
            <person name="Lindquist E."/>
            <person name="Lipzen A."/>
            <person name="Khouja H.-R."/>
            <person name="Murat C."/>
            <person name="Ohm R."/>
            <person name="Olson A."/>
            <person name="Spatafora J."/>
            <person name="Veneault-Fourrey C."/>
            <person name="Henrissat B."/>
            <person name="Grigoriev I."/>
            <person name="Martin F."/>
            <person name="Perotto S."/>
        </authorList>
    </citation>
    <scope>NUCLEOTIDE SEQUENCE [LARGE SCALE GENOMIC DNA]</scope>
    <source>
        <strain evidence="2 3">F</strain>
    </source>
</reference>
<keyword evidence="2" id="KW-0808">Transferase</keyword>
<dbReference type="PANTHER" id="PTHR21310">
    <property type="entry name" value="AMINOGLYCOSIDE PHOSPHOTRANSFERASE-RELATED-RELATED"/>
    <property type="match status" value="1"/>
</dbReference>
<dbReference type="InterPro" id="IPR051678">
    <property type="entry name" value="AGP_Transferase"/>
</dbReference>
<dbReference type="PANTHER" id="PTHR21310:SF39">
    <property type="entry name" value="AMINOGLYCOSIDE PHOSPHOTRANSFERASE DOMAIN-CONTAINING PROTEIN"/>
    <property type="match status" value="1"/>
</dbReference>
<feature type="region of interest" description="Disordered" evidence="1">
    <location>
        <begin position="26"/>
        <end position="47"/>
    </location>
</feature>
<protein>
    <submittedName>
        <fullName evidence="2">Phosphotransferase family protein</fullName>
    </submittedName>
</protein>
<evidence type="ECO:0000313" key="3">
    <source>
        <dbReference type="Proteomes" id="UP000235786"/>
    </source>
</evidence>
<dbReference type="STRING" id="1149755.A0A2J6RNS1"/>
<sequence length="308" mass="33893">MPTADQQVQSAQPNSKPFVWIQSEARQSSHATFHQPFRDPASANDSSTFPLDGQDLTSVSDEALIALYDTAPIIYEFGSTRVVRISRTLALKGGNSVLPCEAQNMSFAAAHTSIPVPKVHRTTCFIVMDYIQGVCLSECWDSLDIASRSDITSRVASMIQELESVSVQAPGPIGGTESRFRGMWFSVYGAGPFATIQKLEDWFNHKIDVCERFNQPIAGTPRFKFDRLVLTHQDITPCNFILGRDGQLWLVDWAASGGYPPGFERAAIALQLHHPDFGAEVCAKITDYPTVVMQRRAISFGLTTGALC</sequence>
<proteinExistence type="predicted"/>
<dbReference type="EMBL" id="KZ613945">
    <property type="protein sequence ID" value="PMD40169.1"/>
    <property type="molecule type" value="Genomic_DNA"/>
</dbReference>
<dbReference type="GO" id="GO:0016740">
    <property type="term" value="F:transferase activity"/>
    <property type="evidence" value="ECO:0007669"/>
    <property type="project" value="UniProtKB-KW"/>
</dbReference>
<name>A0A2J6RNS1_HYAVF</name>
<dbReference type="Gene3D" id="3.90.1200.10">
    <property type="match status" value="1"/>
</dbReference>
<dbReference type="SUPFAM" id="SSF56112">
    <property type="entry name" value="Protein kinase-like (PK-like)"/>
    <property type="match status" value="1"/>
</dbReference>
<dbReference type="OrthoDB" id="4177236at2759"/>
<dbReference type="AlphaFoldDB" id="A0A2J6RNS1"/>
<organism evidence="2 3">
    <name type="scientific">Hyaloscypha variabilis (strain UAMH 11265 / GT02V1 / F)</name>
    <name type="common">Meliniomyces variabilis</name>
    <dbReference type="NCBI Taxonomy" id="1149755"/>
    <lineage>
        <taxon>Eukaryota</taxon>
        <taxon>Fungi</taxon>
        <taxon>Dikarya</taxon>
        <taxon>Ascomycota</taxon>
        <taxon>Pezizomycotina</taxon>
        <taxon>Leotiomycetes</taxon>
        <taxon>Helotiales</taxon>
        <taxon>Hyaloscyphaceae</taxon>
        <taxon>Hyaloscypha</taxon>
        <taxon>Hyaloscypha variabilis</taxon>
    </lineage>
</organism>
<dbReference type="Proteomes" id="UP000235786">
    <property type="component" value="Unassembled WGS sequence"/>
</dbReference>